<dbReference type="RefSeq" id="WP_106211440.1">
    <property type="nucleotide sequence ID" value="NZ_PVZF01000006.1"/>
</dbReference>
<dbReference type="InterPro" id="IPR049056">
    <property type="entry name" value="NAD_Glu_DH_HM3"/>
</dbReference>
<proteinExistence type="predicted"/>
<dbReference type="PANTHER" id="PTHR43403">
    <property type="entry name" value="NAD-SPECIFIC GLUTAMATE DEHYDROGENASE"/>
    <property type="match status" value="1"/>
</dbReference>
<dbReference type="InterPro" id="IPR036291">
    <property type="entry name" value="NAD(P)-bd_dom_sf"/>
</dbReference>
<dbReference type="InterPro" id="IPR049058">
    <property type="entry name" value="NAD_Glu_DH_HM2"/>
</dbReference>
<sequence>MPAPSTPAGSVRELVRAASTAPDTSWGEGTPADLRAGTAVERLLLDYFAHTAPEDLSDRAPAELLEAVASHLRCGAVRRPGDTLVRLVDGPSSGSGEGRSTVEVVTDDVPFLVDSLTAALTRAGRGIHLLVHPRLAARRSPEGRLEDLHDVGTAPPSEPAESWIRIEIDALPGDDGGGDDALLAQLQDVLDDVRAAVNGWQAMRAKALQIADNLQIDPPRGISASELRTAERFLRWMADDRFTFLGYREYDLRTTGRPQEDDDTGQDAGRDAEEMVLVARPESGLGVLADRPGRSGGRERKLSGPVRDKATEPQVLVVTKANAQATVHRPAFLDYVGVKTFDASGAVTGERRFLGLFTSGAYTDSVKRVPVVAEKVTEVLQRAGFGSSGHSAKDLLSILETFPRDELLQADVESILVTSLAVLRLQERRRTRLFLRRDDYRRFMSCLVYLPRDRYTTRVGARIEQILLDAFDGGSVEHTLRVSESVLARLHVVVRARPGEELVDVDVSQLEADVARAARSWEDDVVDAARGSAGDAGAALVRRWAGGIPNGYRASVPVERAVMDLRRAEELLAADAGDQPALDLREDPEQPRSWRLTSYRTSPVTLSAVLPVLTDLGVEVTDERPHLLTREDGRKVWVDDVGLRLPVDVWQLDADPAAARTRFCDAFAAAWSGRAESDSLARLVLAGQLTWRQVAVVRALVRYLRQVGLAYSLDYVANSLLNDVGITRLVVRLFEARFAPIRSGHDAERAELVDALEEETRGALDGVASLDADRILRALLSVVQAVVRTNAYQHAPDGSEHPYLSFKLAPRLVVGMPEPAPHAEVWVYSPRVEGVHLRFGEVARGGLRWSDRREDFRTEVLGLVKAQIVKNAVIVPTGAKGGFVAKRLPDPAVDRDAWWAEGVASYKTFIAGLLDITDDLRTVDGVRTTVPPVDVVRYDGDDSYLVVAADKGTATFSDIANEIAVSRGFWLGDAFASGGSVGYDHKAMGITARGAWESVRRHFRELGHDTQTEPFTVVGVGDMSGDVFGNGMLLSERIQLVAAFDHRHVFLDPNPDPAASHAERARLFALPRSSWADYDASLISAGGGVYPRTAKSVPVSPQVAERLGLEPGTRSLPPTDLLKAVLAAPVDLFWNGGIGTYVKASTESHADVGDKANDAIRIDGRDLRVKVVGEGGNLGLTQRGRIEAATLGNAGTGVKLNTDAIDNSAGVDCSDHEVNIKILLDHLVTQGELDPADRNETLLRMTDEVGRLVLRDNYDQNVVLSVEGGFAAGLLPAHRRFLDALVRSGDVDRRLEALPSSAELDRRARDGGGLTMPELSVLLAHAKISLGRAVLGSSLPDEEWVASTLRGYFPAELGERFGDHLADHPLRREIATTVLVNHVVGTGGLTFAFRAAEETGSDPADVVRAFVVASEVFGLGERAAAVEALDGQVEAFAQSRLRQEHQRLLDRSVRWLLHTRPEGVDVPAEIARFRPAVAQLAPRIAEAGGTGLMKGQDAATVETEAAWFTERGVPEQEARRTASLLSLFPLLDVVEVAAAAGRTVEEIAQVWYELSDRYAIESVLNGISALPRSDRWQSLARAALRDDLYSAVRDFTAAVVAEAPATGDGQPLDAAAAVLAWETAHAPAVRRAQQTMGDLEGEPGAGDLAALSVGLRALRTVLRAG</sequence>
<feature type="domain" description="NAD-glutamate dehydrogenase ACT3" evidence="6">
    <location>
        <begin position="588"/>
        <end position="646"/>
    </location>
</feature>
<evidence type="ECO:0000313" key="8">
    <source>
        <dbReference type="Proteomes" id="UP000238083"/>
    </source>
</evidence>
<dbReference type="GO" id="GO:0004352">
    <property type="term" value="F:glutamate dehydrogenase (NAD+) activity"/>
    <property type="evidence" value="ECO:0007669"/>
    <property type="project" value="InterPro"/>
</dbReference>
<organism evidence="7 8">
    <name type="scientific">Kineococcus rhizosphaerae</name>
    <dbReference type="NCBI Taxonomy" id="559628"/>
    <lineage>
        <taxon>Bacteria</taxon>
        <taxon>Bacillati</taxon>
        <taxon>Actinomycetota</taxon>
        <taxon>Actinomycetes</taxon>
        <taxon>Kineosporiales</taxon>
        <taxon>Kineosporiaceae</taxon>
        <taxon>Kineococcus</taxon>
    </lineage>
</organism>
<dbReference type="SUPFAM" id="SSF53223">
    <property type="entry name" value="Aminoacid dehydrogenase-like, N-terminal domain"/>
    <property type="match status" value="1"/>
</dbReference>
<feature type="domain" description="NAD-glutamate dehydrogenase catalytic" evidence="2">
    <location>
        <begin position="762"/>
        <end position="1266"/>
    </location>
</feature>
<dbReference type="SUPFAM" id="SSF51735">
    <property type="entry name" value="NAD(P)-binding Rossmann-fold domains"/>
    <property type="match status" value="1"/>
</dbReference>
<evidence type="ECO:0000256" key="1">
    <source>
        <dbReference type="SAM" id="MobiDB-lite"/>
    </source>
</evidence>
<feature type="region of interest" description="Disordered" evidence="1">
    <location>
        <begin position="287"/>
        <end position="307"/>
    </location>
</feature>
<dbReference type="InterPro" id="IPR049064">
    <property type="entry name" value="NAD_Glu_DH_ACT3"/>
</dbReference>
<dbReference type="Pfam" id="PF21073">
    <property type="entry name" value="GDH_HM1"/>
    <property type="match status" value="1"/>
</dbReference>
<accession>A0A2T0R3Y4</accession>
<dbReference type="PANTHER" id="PTHR43403:SF1">
    <property type="entry name" value="NAD-SPECIFIC GLUTAMATE DEHYDROGENASE"/>
    <property type="match status" value="1"/>
</dbReference>
<dbReference type="InterPro" id="IPR048381">
    <property type="entry name" value="GDH_C"/>
</dbReference>
<feature type="domain" description="NAD-specific glutamate dehydrogenase C-terminal" evidence="3">
    <location>
        <begin position="1312"/>
        <end position="1659"/>
    </location>
</feature>
<evidence type="ECO:0000259" key="2">
    <source>
        <dbReference type="Pfam" id="PF05088"/>
    </source>
</evidence>
<dbReference type="EMBL" id="PVZF01000006">
    <property type="protein sequence ID" value="PRY14756.1"/>
    <property type="molecule type" value="Genomic_DNA"/>
</dbReference>
<evidence type="ECO:0000313" key="7">
    <source>
        <dbReference type="EMBL" id="PRY14756.1"/>
    </source>
</evidence>
<dbReference type="InterPro" id="IPR049062">
    <property type="entry name" value="NAD_Glu_DH_ACT2"/>
</dbReference>
<reference evidence="7 8" key="1">
    <citation type="submission" date="2018-03" db="EMBL/GenBank/DDBJ databases">
        <title>Genomic Encyclopedia of Archaeal and Bacterial Type Strains, Phase II (KMG-II): from individual species to whole genera.</title>
        <authorList>
            <person name="Goeker M."/>
        </authorList>
    </citation>
    <scope>NUCLEOTIDE SEQUENCE [LARGE SCALE GENOMIC DNA]</scope>
    <source>
        <strain evidence="7 8">DSM 19711</strain>
    </source>
</reference>
<feature type="compositionally biased region" description="Basic and acidic residues" evidence="1">
    <location>
        <begin position="291"/>
        <end position="307"/>
    </location>
</feature>
<dbReference type="InterPro" id="IPR028971">
    <property type="entry name" value="NAD-GDH_cat"/>
</dbReference>
<dbReference type="InterPro" id="IPR024727">
    <property type="entry name" value="NAD_Glu_DH_N_ACT1"/>
</dbReference>
<evidence type="ECO:0000259" key="6">
    <source>
        <dbReference type="Pfam" id="PF21077"/>
    </source>
</evidence>
<dbReference type="Pfam" id="PF21078">
    <property type="entry name" value="GDH_HM3"/>
    <property type="match status" value="1"/>
</dbReference>
<dbReference type="Proteomes" id="UP000238083">
    <property type="component" value="Unassembled WGS sequence"/>
</dbReference>
<evidence type="ECO:0000259" key="5">
    <source>
        <dbReference type="Pfam" id="PF21076"/>
    </source>
</evidence>
<dbReference type="Pfam" id="PF21076">
    <property type="entry name" value="GDH_ACT2"/>
    <property type="match status" value="1"/>
</dbReference>
<comment type="caution">
    <text evidence="7">The sequence shown here is derived from an EMBL/GenBank/DDBJ whole genome shotgun (WGS) entry which is preliminary data.</text>
</comment>
<feature type="domain" description="NAD-glutamate dehydrogenase N-terminal ACT1" evidence="4">
    <location>
        <begin position="46"/>
        <end position="172"/>
    </location>
</feature>
<feature type="domain" description="NAD-glutamate dehydrogenase ACT2" evidence="5">
    <location>
        <begin position="432"/>
        <end position="522"/>
    </location>
</feature>
<dbReference type="GO" id="GO:0004069">
    <property type="term" value="F:L-aspartate:2-oxoglutarate aminotransferase activity"/>
    <property type="evidence" value="ECO:0007669"/>
    <property type="project" value="InterPro"/>
</dbReference>
<dbReference type="InterPro" id="IPR049059">
    <property type="entry name" value="NAD_Glu_DH_HM1"/>
</dbReference>
<dbReference type="GO" id="GO:0006538">
    <property type="term" value="P:L-glutamate catabolic process"/>
    <property type="evidence" value="ECO:0007669"/>
    <property type="project" value="InterPro"/>
</dbReference>
<dbReference type="InterPro" id="IPR046346">
    <property type="entry name" value="Aminoacid_DH-like_N_sf"/>
</dbReference>
<name>A0A2T0R3Y4_9ACTN</name>
<dbReference type="Pfam" id="PF21077">
    <property type="entry name" value="GDH_ACT3"/>
    <property type="match status" value="1"/>
</dbReference>
<dbReference type="PIRSF" id="PIRSF036761">
    <property type="entry name" value="GDH_Mll4104"/>
    <property type="match status" value="1"/>
</dbReference>
<dbReference type="OrthoDB" id="9758052at2"/>
<dbReference type="Pfam" id="PF05088">
    <property type="entry name" value="Bac_GDH_CD"/>
    <property type="match status" value="1"/>
</dbReference>
<keyword evidence="8" id="KW-1185">Reference proteome</keyword>
<evidence type="ECO:0000259" key="3">
    <source>
        <dbReference type="Pfam" id="PF21074"/>
    </source>
</evidence>
<dbReference type="InterPro" id="IPR007780">
    <property type="entry name" value="NAD_Glu_DH_bac"/>
</dbReference>
<gene>
    <name evidence="7" type="ORF">CLV37_106317</name>
</gene>
<dbReference type="Pfam" id="PF21079">
    <property type="entry name" value="GDH_HM2"/>
    <property type="match status" value="1"/>
</dbReference>
<protein>
    <submittedName>
        <fullName evidence="7">Glutamate dehydrogenase (NAD)</fullName>
    </submittedName>
</protein>
<dbReference type="Pfam" id="PF21074">
    <property type="entry name" value="GDH_C"/>
    <property type="match status" value="1"/>
</dbReference>
<dbReference type="Pfam" id="PF21075">
    <property type="entry name" value="GDH_ACT1"/>
    <property type="match status" value="1"/>
</dbReference>
<evidence type="ECO:0000259" key="4">
    <source>
        <dbReference type="Pfam" id="PF21075"/>
    </source>
</evidence>